<accession>A0A182QGA8</accession>
<evidence type="ECO:0000256" key="1">
    <source>
        <dbReference type="SAM" id="MobiDB-lite"/>
    </source>
</evidence>
<reference evidence="3" key="1">
    <citation type="submission" date="2014-01" db="EMBL/GenBank/DDBJ databases">
        <title>The Genome Sequence of Anopheles farauti FAR1 (V2).</title>
        <authorList>
            <consortium name="The Broad Institute Genomics Platform"/>
            <person name="Neafsey D.E."/>
            <person name="Besansky N."/>
            <person name="Howell P."/>
            <person name="Walton C."/>
            <person name="Young S.K."/>
            <person name="Zeng Q."/>
            <person name="Gargeya S."/>
            <person name="Fitzgerald M."/>
            <person name="Haas B."/>
            <person name="Abouelleil A."/>
            <person name="Allen A.W."/>
            <person name="Alvarado L."/>
            <person name="Arachchi H.M."/>
            <person name="Berlin A.M."/>
            <person name="Chapman S.B."/>
            <person name="Gainer-Dewar J."/>
            <person name="Goldberg J."/>
            <person name="Griggs A."/>
            <person name="Gujja S."/>
            <person name="Hansen M."/>
            <person name="Howarth C."/>
            <person name="Imamovic A."/>
            <person name="Ireland A."/>
            <person name="Larimer J."/>
            <person name="McCowan C."/>
            <person name="Murphy C."/>
            <person name="Pearson M."/>
            <person name="Poon T.W."/>
            <person name="Priest M."/>
            <person name="Roberts A."/>
            <person name="Saif S."/>
            <person name="Shea T."/>
            <person name="Sisk P."/>
            <person name="Sykes S."/>
            <person name="Wortman J."/>
            <person name="Nusbaum C."/>
            <person name="Birren B."/>
        </authorList>
    </citation>
    <scope>NUCLEOTIDE SEQUENCE [LARGE SCALE GENOMIC DNA]</scope>
    <source>
        <strain evidence="3">FAR1</strain>
    </source>
</reference>
<sequence length="176" mass="19203">MATLNYRTPPAATVPTNGTGQAAHRNHPHHHQRSSNGVTKAVFGAMYGAGSNMGAPAGGFHQHHPMQYQQQQQQQHQHHQQQQYHYQQQQQLSHRAHHQQLQQVPQVSPAAPPAPPPQSSVDDDDDDFLSEITIQFDDGVQTLYVGPVEIIDNKGGVSVAEETIPVSAPALPRSAA</sequence>
<evidence type="ECO:0000313" key="3">
    <source>
        <dbReference type="Proteomes" id="UP000075886"/>
    </source>
</evidence>
<reference evidence="2" key="2">
    <citation type="submission" date="2020-05" db="UniProtKB">
        <authorList>
            <consortium name="EnsemblMetazoa"/>
        </authorList>
    </citation>
    <scope>IDENTIFICATION</scope>
    <source>
        <strain evidence="2">FAR1</strain>
    </source>
</reference>
<dbReference type="EMBL" id="AXCN02001081">
    <property type="status" value="NOT_ANNOTATED_CDS"/>
    <property type="molecule type" value="Genomic_DNA"/>
</dbReference>
<protein>
    <submittedName>
        <fullName evidence="2">Uncharacterized protein</fullName>
    </submittedName>
</protein>
<feature type="region of interest" description="Disordered" evidence="1">
    <location>
        <begin position="54"/>
        <end position="126"/>
    </location>
</feature>
<name>A0A182QGA8_9DIPT</name>
<organism evidence="2 3">
    <name type="scientific">Anopheles farauti</name>
    <dbReference type="NCBI Taxonomy" id="69004"/>
    <lineage>
        <taxon>Eukaryota</taxon>
        <taxon>Metazoa</taxon>
        <taxon>Ecdysozoa</taxon>
        <taxon>Arthropoda</taxon>
        <taxon>Hexapoda</taxon>
        <taxon>Insecta</taxon>
        <taxon>Pterygota</taxon>
        <taxon>Neoptera</taxon>
        <taxon>Endopterygota</taxon>
        <taxon>Diptera</taxon>
        <taxon>Nematocera</taxon>
        <taxon>Culicoidea</taxon>
        <taxon>Culicidae</taxon>
        <taxon>Anophelinae</taxon>
        <taxon>Anopheles</taxon>
    </lineage>
</organism>
<proteinExistence type="predicted"/>
<dbReference type="AlphaFoldDB" id="A0A182QGA8"/>
<dbReference type="EnsemblMetazoa" id="AFAF009584-RA">
    <property type="protein sequence ID" value="AFAF009584-PA"/>
    <property type="gene ID" value="AFAF009584"/>
</dbReference>
<feature type="compositionally biased region" description="Low complexity" evidence="1">
    <location>
        <begin position="65"/>
        <end position="109"/>
    </location>
</feature>
<dbReference type="Proteomes" id="UP000075886">
    <property type="component" value="Unassembled WGS sequence"/>
</dbReference>
<dbReference type="STRING" id="69004.A0A182QGA8"/>
<feature type="compositionally biased region" description="Basic residues" evidence="1">
    <location>
        <begin position="24"/>
        <end position="33"/>
    </location>
</feature>
<evidence type="ECO:0000313" key="2">
    <source>
        <dbReference type="EnsemblMetazoa" id="AFAF009584-PA"/>
    </source>
</evidence>
<feature type="region of interest" description="Disordered" evidence="1">
    <location>
        <begin position="1"/>
        <end position="36"/>
    </location>
</feature>
<keyword evidence="3" id="KW-1185">Reference proteome</keyword>
<dbReference type="VEuPathDB" id="VectorBase:AFAF009584"/>